<dbReference type="Gene3D" id="3.30.565.10">
    <property type="entry name" value="Histidine kinase-like ATPase, C-terminal domain"/>
    <property type="match status" value="1"/>
</dbReference>
<dbReference type="InterPro" id="IPR003594">
    <property type="entry name" value="HATPase_dom"/>
</dbReference>
<dbReference type="EMBL" id="LAZR01005445">
    <property type="protein sequence ID" value="KKM99886.1"/>
    <property type="molecule type" value="Genomic_DNA"/>
</dbReference>
<organism evidence="2">
    <name type="scientific">marine sediment metagenome</name>
    <dbReference type="NCBI Taxonomy" id="412755"/>
    <lineage>
        <taxon>unclassified sequences</taxon>
        <taxon>metagenomes</taxon>
        <taxon>ecological metagenomes</taxon>
    </lineage>
</organism>
<sequence>GKGMDVDIEGPGLGLYIANEIVKLHIGEILVKSKGRNKGSTFILRLFLN</sequence>
<proteinExistence type="predicted"/>
<gene>
    <name evidence="2" type="ORF">LCGC14_1143290</name>
</gene>
<accession>A0A0F9MKP0</accession>
<dbReference type="SUPFAM" id="SSF55874">
    <property type="entry name" value="ATPase domain of HSP90 chaperone/DNA topoisomerase II/histidine kinase"/>
    <property type="match status" value="1"/>
</dbReference>
<name>A0A0F9MKP0_9ZZZZ</name>
<comment type="caution">
    <text evidence="2">The sequence shown here is derived from an EMBL/GenBank/DDBJ whole genome shotgun (WGS) entry which is preliminary data.</text>
</comment>
<feature type="domain" description="Histidine kinase/HSP90-like ATPase" evidence="1">
    <location>
        <begin position="6"/>
        <end position="47"/>
    </location>
</feature>
<dbReference type="InterPro" id="IPR036890">
    <property type="entry name" value="HATPase_C_sf"/>
</dbReference>
<evidence type="ECO:0000259" key="1">
    <source>
        <dbReference type="Pfam" id="PF02518"/>
    </source>
</evidence>
<reference evidence="2" key="1">
    <citation type="journal article" date="2015" name="Nature">
        <title>Complex archaea that bridge the gap between prokaryotes and eukaryotes.</title>
        <authorList>
            <person name="Spang A."/>
            <person name="Saw J.H."/>
            <person name="Jorgensen S.L."/>
            <person name="Zaremba-Niedzwiedzka K."/>
            <person name="Martijn J."/>
            <person name="Lind A.E."/>
            <person name="van Eijk R."/>
            <person name="Schleper C."/>
            <person name="Guy L."/>
            <person name="Ettema T.J."/>
        </authorList>
    </citation>
    <scope>NUCLEOTIDE SEQUENCE</scope>
</reference>
<feature type="non-terminal residue" evidence="2">
    <location>
        <position position="1"/>
    </location>
</feature>
<dbReference type="AlphaFoldDB" id="A0A0F9MKP0"/>
<dbReference type="Pfam" id="PF02518">
    <property type="entry name" value="HATPase_c"/>
    <property type="match status" value="1"/>
</dbReference>
<evidence type="ECO:0000313" key="2">
    <source>
        <dbReference type="EMBL" id="KKM99886.1"/>
    </source>
</evidence>
<protein>
    <recommendedName>
        <fullName evidence="1">Histidine kinase/HSP90-like ATPase domain-containing protein</fullName>
    </recommendedName>
</protein>